<dbReference type="EMBL" id="PQXM01000077">
    <property type="protein sequence ID" value="TGO78131.1"/>
    <property type="molecule type" value="Genomic_DNA"/>
</dbReference>
<accession>A0A4Z1JW63</accession>
<organism evidence="1 2">
    <name type="scientific">Botrytis elliptica</name>
    <dbReference type="NCBI Taxonomy" id="278938"/>
    <lineage>
        <taxon>Eukaryota</taxon>
        <taxon>Fungi</taxon>
        <taxon>Dikarya</taxon>
        <taxon>Ascomycota</taxon>
        <taxon>Pezizomycotina</taxon>
        <taxon>Leotiomycetes</taxon>
        <taxon>Helotiales</taxon>
        <taxon>Sclerotiniaceae</taxon>
        <taxon>Botrytis</taxon>
    </lineage>
</organism>
<keyword evidence="2" id="KW-1185">Reference proteome</keyword>
<evidence type="ECO:0000313" key="1">
    <source>
        <dbReference type="EMBL" id="TGO78131.1"/>
    </source>
</evidence>
<protein>
    <submittedName>
        <fullName evidence="1">Uncharacterized protein</fullName>
    </submittedName>
</protein>
<dbReference type="AlphaFoldDB" id="A0A4Z1JW63"/>
<proteinExistence type="predicted"/>
<name>A0A4Z1JW63_9HELO</name>
<sequence length="78" mass="8689">MRTLPTQPPNPLSVPLITHSLTQPFLPTTHPVHFIPLSSFIPSYKSRKNTKAPDTLVSSRVYYARTPAQIGINAFMLS</sequence>
<reference evidence="1 2" key="1">
    <citation type="submission" date="2017-12" db="EMBL/GenBank/DDBJ databases">
        <title>Comparative genomics of Botrytis spp.</title>
        <authorList>
            <person name="Valero-Jimenez C.A."/>
            <person name="Tapia P."/>
            <person name="Veloso J."/>
            <person name="Silva-Moreno E."/>
            <person name="Staats M."/>
            <person name="Valdes J.H."/>
            <person name="Van Kan J.A.L."/>
        </authorList>
    </citation>
    <scope>NUCLEOTIDE SEQUENCE [LARGE SCALE GENOMIC DNA]</scope>
    <source>
        <strain evidence="1 2">Be9601</strain>
    </source>
</reference>
<dbReference type="Proteomes" id="UP000297229">
    <property type="component" value="Unassembled WGS sequence"/>
</dbReference>
<gene>
    <name evidence="1" type="ORF">BELL_0077g00010</name>
</gene>
<comment type="caution">
    <text evidence="1">The sequence shown here is derived from an EMBL/GenBank/DDBJ whole genome shotgun (WGS) entry which is preliminary data.</text>
</comment>
<evidence type="ECO:0000313" key="2">
    <source>
        <dbReference type="Proteomes" id="UP000297229"/>
    </source>
</evidence>